<comment type="caution">
    <text evidence="1">The sequence shown here is derived from an EMBL/GenBank/DDBJ whole genome shotgun (WGS) entry which is preliminary data.</text>
</comment>
<organism evidence="1 2">
    <name type="scientific">Araneus ventricosus</name>
    <name type="common">Orbweaver spider</name>
    <name type="synonym">Epeira ventricosa</name>
    <dbReference type="NCBI Taxonomy" id="182803"/>
    <lineage>
        <taxon>Eukaryota</taxon>
        <taxon>Metazoa</taxon>
        <taxon>Ecdysozoa</taxon>
        <taxon>Arthropoda</taxon>
        <taxon>Chelicerata</taxon>
        <taxon>Arachnida</taxon>
        <taxon>Araneae</taxon>
        <taxon>Araneomorphae</taxon>
        <taxon>Entelegynae</taxon>
        <taxon>Araneoidea</taxon>
        <taxon>Araneidae</taxon>
        <taxon>Araneus</taxon>
    </lineage>
</organism>
<evidence type="ECO:0000313" key="2">
    <source>
        <dbReference type="Proteomes" id="UP000499080"/>
    </source>
</evidence>
<dbReference type="AlphaFoldDB" id="A0A4Y2JNC1"/>
<dbReference type="Proteomes" id="UP000499080">
    <property type="component" value="Unassembled WGS sequence"/>
</dbReference>
<gene>
    <name evidence="1" type="ORF">AVEN_5030_1</name>
</gene>
<dbReference type="EMBL" id="BGPR01003662">
    <property type="protein sequence ID" value="GBM90939.1"/>
    <property type="molecule type" value="Genomic_DNA"/>
</dbReference>
<proteinExistence type="predicted"/>
<name>A0A4Y2JNC1_ARAVE</name>
<accession>A0A4Y2JNC1</accession>
<dbReference type="OrthoDB" id="8044640at2759"/>
<reference evidence="1 2" key="1">
    <citation type="journal article" date="2019" name="Sci. Rep.">
        <title>Orb-weaving spider Araneus ventricosus genome elucidates the spidroin gene catalogue.</title>
        <authorList>
            <person name="Kono N."/>
            <person name="Nakamura H."/>
            <person name="Ohtoshi R."/>
            <person name="Moran D.A.P."/>
            <person name="Shinohara A."/>
            <person name="Yoshida Y."/>
            <person name="Fujiwara M."/>
            <person name="Mori M."/>
            <person name="Tomita M."/>
            <person name="Arakawa K."/>
        </authorList>
    </citation>
    <scope>NUCLEOTIDE SEQUENCE [LARGE SCALE GENOMIC DNA]</scope>
</reference>
<keyword evidence="2" id="KW-1185">Reference proteome</keyword>
<evidence type="ECO:0000313" key="1">
    <source>
        <dbReference type="EMBL" id="GBM90939.1"/>
    </source>
</evidence>
<protein>
    <submittedName>
        <fullName evidence="1">Uncharacterized protein</fullName>
    </submittedName>
</protein>
<sequence>MWVQAATCSMSPLSTPASSFSVYSVAVRSTISAIMASNLRSGDQNIYLIGSEKQEENERNFISDLNNLFHIAHANLGNHKIEDRRTFIVKRPGRGCLGIDMKLAKCEERYLCKSREQETDRARATWFGDELPFMDSYPKNRQVPNISTINLAFIKQLIVSEENMMRR</sequence>